<evidence type="ECO:0000313" key="3">
    <source>
        <dbReference type="EMBL" id="MFA1773241.1"/>
    </source>
</evidence>
<feature type="transmembrane region" description="Helical" evidence="1">
    <location>
        <begin position="101"/>
        <end position="122"/>
    </location>
</feature>
<evidence type="ECO:0000313" key="5">
    <source>
        <dbReference type="Proteomes" id="UP001570846"/>
    </source>
</evidence>
<sequence>MQELLQASFSTANVFASGLLVFVLLYWLTVLVGLLDISSLDLDLDLDADMEADSSLAGLDAVLAFFHLGRVPLMIFLSFFALPYWAVSVGVNYALGTTSSWVGLLLLLPLMVFCLFVAKFLTYPFVKLFQAMEQEEAPNSAFIGQMCTVLLPATNTQVGQAALKTDGSPVLLNVKTAHESLVMKGDTALVINYLPETNLYIIEPYPSL</sequence>
<name>A0A5M8Q4H0_9BACT</name>
<organism evidence="2 4">
    <name type="scientific">Rufibacter glacialis</name>
    <dbReference type="NCBI Taxonomy" id="1259555"/>
    <lineage>
        <taxon>Bacteria</taxon>
        <taxon>Pseudomonadati</taxon>
        <taxon>Bacteroidota</taxon>
        <taxon>Cytophagia</taxon>
        <taxon>Cytophagales</taxon>
        <taxon>Hymenobacteraceae</taxon>
        <taxon>Rufibacter</taxon>
    </lineage>
</organism>
<dbReference type="EMBL" id="JBGOGF010000011">
    <property type="protein sequence ID" value="MFA1773241.1"/>
    <property type="molecule type" value="Genomic_DNA"/>
</dbReference>
<keyword evidence="5" id="KW-1185">Reference proteome</keyword>
<reference evidence="2 4" key="1">
    <citation type="submission" date="2019-07" db="EMBL/GenBank/DDBJ databases">
        <authorList>
            <person name="Qu J.-H."/>
        </authorList>
    </citation>
    <scope>NUCLEOTIDE SEQUENCE [LARGE SCALE GENOMIC DNA]</scope>
    <source>
        <strain evidence="2 4">MDT1-10-3</strain>
    </source>
</reference>
<keyword evidence="1" id="KW-0472">Membrane</keyword>
<evidence type="ECO:0000256" key="1">
    <source>
        <dbReference type="SAM" id="Phobius"/>
    </source>
</evidence>
<dbReference type="OrthoDB" id="2112507at2"/>
<comment type="caution">
    <text evidence="2">The sequence shown here is derived from an EMBL/GenBank/DDBJ whole genome shotgun (WGS) entry which is preliminary data.</text>
</comment>
<feature type="transmembrane region" description="Helical" evidence="1">
    <location>
        <begin position="12"/>
        <end position="35"/>
    </location>
</feature>
<evidence type="ECO:0000313" key="4">
    <source>
        <dbReference type="Proteomes" id="UP000323866"/>
    </source>
</evidence>
<keyword evidence="1" id="KW-1133">Transmembrane helix</keyword>
<dbReference type="Proteomes" id="UP000323866">
    <property type="component" value="Unassembled WGS sequence"/>
</dbReference>
<keyword evidence="1" id="KW-0812">Transmembrane</keyword>
<reference evidence="2 4" key="2">
    <citation type="submission" date="2019-09" db="EMBL/GenBank/DDBJ databases">
        <title>A bacterium isolated from glacier soil.</title>
        <authorList>
            <person name="Liu Q."/>
        </authorList>
    </citation>
    <scope>NUCLEOTIDE SEQUENCE [LARGE SCALE GENOMIC DNA]</scope>
    <source>
        <strain evidence="2 4">MDT1-10-3</strain>
    </source>
</reference>
<reference evidence="3 5" key="3">
    <citation type="submission" date="2024-08" db="EMBL/GenBank/DDBJ databases">
        <authorList>
            <person name="Wei W."/>
        </authorList>
    </citation>
    <scope>NUCLEOTIDE SEQUENCE [LARGE SCALE GENOMIC DNA]</scope>
    <source>
        <strain evidence="3 5">XU2</strain>
    </source>
</reference>
<dbReference type="AlphaFoldDB" id="A0A5M8Q4H0"/>
<accession>A0A5M8Q4H0</accession>
<dbReference type="EMBL" id="VKKZ01000025">
    <property type="protein sequence ID" value="KAA6430777.1"/>
    <property type="molecule type" value="Genomic_DNA"/>
</dbReference>
<gene>
    <name evidence="3" type="ORF">ACD591_18210</name>
    <name evidence="2" type="ORF">FOE74_20130</name>
</gene>
<dbReference type="Proteomes" id="UP001570846">
    <property type="component" value="Unassembled WGS sequence"/>
</dbReference>
<proteinExistence type="predicted"/>
<protein>
    <submittedName>
        <fullName evidence="2">DUF1449 family protein</fullName>
    </submittedName>
    <submittedName>
        <fullName evidence="3">OB-fold-containig protein</fullName>
    </submittedName>
</protein>
<feature type="transmembrane region" description="Helical" evidence="1">
    <location>
        <begin position="73"/>
        <end position="95"/>
    </location>
</feature>
<dbReference type="RefSeq" id="WP_149100434.1">
    <property type="nucleotide sequence ID" value="NZ_BMMG01000008.1"/>
</dbReference>
<evidence type="ECO:0000313" key="2">
    <source>
        <dbReference type="EMBL" id="KAA6430777.1"/>
    </source>
</evidence>